<evidence type="ECO:0000259" key="2">
    <source>
        <dbReference type="Pfam" id="PF12704"/>
    </source>
</evidence>
<accession>A0A0M9BKS1</accession>
<feature type="transmembrane region" description="Helical" evidence="1">
    <location>
        <begin position="357"/>
        <end position="381"/>
    </location>
</feature>
<feature type="transmembrane region" description="Helical" evidence="1">
    <location>
        <begin position="20"/>
        <end position="39"/>
    </location>
</feature>
<keyword evidence="1" id="KW-1133">Transmembrane helix</keyword>
<name>A0A0M9BKS1_9BACL</name>
<dbReference type="PANTHER" id="PTHR30572">
    <property type="entry name" value="MEMBRANE COMPONENT OF TRANSPORTER-RELATED"/>
    <property type="match status" value="1"/>
</dbReference>
<evidence type="ECO:0000256" key="1">
    <source>
        <dbReference type="SAM" id="Phobius"/>
    </source>
</evidence>
<proteinExistence type="predicted"/>
<sequence length="393" mass="45652">MNPFHFSIQDLWRHKGTSVILLIEMVILLIIVNLLFWSFNDMNKMEQEIERLNSQKEVYSFIDYTSENQIKKLFADDTHLQDLRKLYDSIYKNPEIEAFPLYSADLYTAKSLENVATLTPKDMNRVPFIYANPSFFNYFNLGIKEGRPFGEIDYTEKEQNIPVIIGSEMQSMFKLNQTFSDVSGKSYNVIGVLEDNSSYIDIMATRDFKNLDRMIILPQNLNYLSEVTNLDSVITRAYMATKNEDSLGNIVKLAADLNTYSFAYKSMKYQSEFVAQDKKKILQTQLLLSGLIFIFTFLTVTVSYLQFIERYTYDFGVHLLSGASIKDVMIRIGGQFIILTIISNLIVNLFFSWFSNLSISIVISLLVMIIFLVIPLMKLRYTPMNDMLRRKQK</sequence>
<dbReference type="AlphaFoldDB" id="A0A0M9BKS1"/>
<feature type="domain" description="MacB-like periplasmic core" evidence="2">
    <location>
        <begin position="116"/>
        <end position="247"/>
    </location>
</feature>
<dbReference type="GO" id="GO:0022857">
    <property type="term" value="F:transmembrane transporter activity"/>
    <property type="evidence" value="ECO:0007669"/>
    <property type="project" value="TreeGrafter"/>
</dbReference>
<feature type="transmembrane region" description="Helical" evidence="1">
    <location>
        <begin position="328"/>
        <end position="351"/>
    </location>
</feature>
<dbReference type="Pfam" id="PF12704">
    <property type="entry name" value="MacB_PCD"/>
    <property type="match status" value="1"/>
</dbReference>
<feature type="transmembrane region" description="Helical" evidence="1">
    <location>
        <begin position="286"/>
        <end position="307"/>
    </location>
</feature>
<dbReference type="OrthoDB" id="2676714at2"/>
<dbReference type="PANTHER" id="PTHR30572:SF4">
    <property type="entry name" value="ABC TRANSPORTER PERMEASE YTRF"/>
    <property type="match status" value="1"/>
</dbReference>
<comment type="caution">
    <text evidence="3">The sequence shown here is derived from an EMBL/GenBank/DDBJ whole genome shotgun (WGS) entry which is preliminary data.</text>
</comment>
<gene>
    <name evidence="3" type="ORF">AMS66_22675</name>
</gene>
<evidence type="ECO:0000313" key="4">
    <source>
        <dbReference type="Proteomes" id="UP000037688"/>
    </source>
</evidence>
<dbReference type="RefSeq" id="WP_053782962.1">
    <property type="nucleotide sequence ID" value="NZ_LITU01000071.1"/>
</dbReference>
<dbReference type="PATRIC" id="fig|1705561.3.peg.4735"/>
<dbReference type="InterPro" id="IPR025857">
    <property type="entry name" value="MacB_PCD"/>
</dbReference>
<keyword evidence="4" id="KW-1185">Reference proteome</keyword>
<keyword evidence="1" id="KW-0812">Transmembrane</keyword>
<dbReference type="EMBL" id="LITU01000071">
    <property type="protein sequence ID" value="KOY14203.1"/>
    <property type="molecule type" value="Genomic_DNA"/>
</dbReference>
<evidence type="ECO:0000313" key="3">
    <source>
        <dbReference type="EMBL" id="KOY14203.1"/>
    </source>
</evidence>
<protein>
    <recommendedName>
        <fullName evidence="2">MacB-like periplasmic core domain-containing protein</fullName>
    </recommendedName>
</protein>
<dbReference type="InterPro" id="IPR050250">
    <property type="entry name" value="Macrolide_Exporter_MacB"/>
</dbReference>
<reference evidence="3 4" key="1">
    <citation type="submission" date="2015-08" db="EMBL/GenBank/DDBJ databases">
        <title>Draft genome sequence of cellulolytic and xylanolytic Paenibacillus sp. A59, isolated from a decaying forest soil from Patagonia, Argentina.</title>
        <authorList>
            <person name="Ghio S."/>
            <person name="Caceres A.M."/>
            <person name="Talia P."/>
            <person name="Grasso D."/>
            <person name="Campos E."/>
        </authorList>
    </citation>
    <scope>NUCLEOTIDE SEQUENCE [LARGE SCALE GENOMIC DNA]</scope>
    <source>
        <strain evidence="3 4">A59</strain>
    </source>
</reference>
<dbReference type="Proteomes" id="UP000037688">
    <property type="component" value="Unassembled WGS sequence"/>
</dbReference>
<organism evidence="3 4">
    <name type="scientific">Paenibacillus xylanivorans</name>
    <dbReference type="NCBI Taxonomy" id="1705561"/>
    <lineage>
        <taxon>Bacteria</taxon>
        <taxon>Bacillati</taxon>
        <taxon>Bacillota</taxon>
        <taxon>Bacilli</taxon>
        <taxon>Bacillales</taxon>
        <taxon>Paenibacillaceae</taxon>
        <taxon>Paenibacillus</taxon>
    </lineage>
</organism>
<keyword evidence="1" id="KW-0472">Membrane</keyword>
<dbReference type="GO" id="GO:0005886">
    <property type="term" value="C:plasma membrane"/>
    <property type="evidence" value="ECO:0007669"/>
    <property type="project" value="TreeGrafter"/>
</dbReference>